<dbReference type="EMBL" id="UYYB01096384">
    <property type="protein sequence ID" value="VDM76120.1"/>
    <property type="molecule type" value="Genomic_DNA"/>
</dbReference>
<reference evidence="3 4" key="1">
    <citation type="submission" date="2018-11" db="EMBL/GenBank/DDBJ databases">
        <authorList>
            <consortium name="Pathogen Informatics"/>
        </authorList>
    </citation>
    <scope>NUCLEOTIDE SEQUENCE [LARGE SCALE GENOMIC DNA]</scope>
</reference>
<feature type="chain" id="PRO_5018308410" description="G-protein coupled receptors family 1 profile domain-containing protein" evidence="2">
    <location>
        <begin position="21"/>
        <end position="149"/>
    </location>
</feature>
<protein>
    <recommendedName>
        <fullName evidence="5">G-protein coupled receptors family 1 profile domain-containing protein</fullName>
    </recommendedName>
</protein>
<evidence type="ECO:0008006" key="5">
    <source>
        <dbReference type="Google" id="ProtNLM"/>
    </source>
</evidence>
<name>A0A3P7ISF8_STRVU</name>
<proteinExistence type="predicted"/>
<dbReference type="SUPFAM" id="SSF81321">
    <property type="entry name" value="Family A G protein-coupled receptor-like"/>
    <property type="match status" value="1"/>
</dbReference>
<evidence type="ECO:0000256" key="1">
    <source>
        <dbReference type="SAM" id="Phobius"/>
    </source>
</evidence>
<keyword evidence="1" id="KW-0812">Transmembrane</keyword>
<sequence length="149" mass="17096">MAMTFFVALILTIYHQLVTPCCRITPDHRYFGYSYYLIDGVRNSAYIISIGIDIVVSVCSGISYIALIAFVMKRVRAHNAASRKEIRCFIQFFLMFVSYAIVWVTFFSFPAIDPRNGSQITEDETIIHKYDLSTYAAYFGKIYCDTNQG</sequence>
<keyword evidence="2" id="KW-0732">Signal</keyword>
<dbReference type="PANTHER" id="PTHR22718:SF11">
    <property type="entry name" value="7TM GPCR SERPENTINE RECEPTOR CLASS X (SRX) DOMAIN-CONTAINING PROTEIN"/>
    <property type="match status" value="1"/>
</dbReference>
<keyword evidence="1" id="KW-1133">Transmembrane helix</keyword>
<feature type="transmembrane region" description="Helical" evidence="1">
    <location>
        <begin position="47"/>
        <end position="71"/>
    </location>
</feature>
<dbReference type="Proteomes" id="UP000270094">
    <property type="component" value="Unassembled WGS sequence"/>
</dbReference>
<organism evidence="3 4">
    <name type="scientific">Strongylus vulgaris</name>
    <name type="common">Blood worm</name>
    <dbReference type="NCBI Taxonomy" id="40348"/>
    <lineage>
        <taxon>Eukaryota</taxon>
        <taxon>Metazoa</taxon>
        <taxon>Ecdysozoa</taxon>
        <taxon>Nematoda</taxon>
        <taxon>Chromadorea</taxon>
        <taxon>Rhabditida</taxon>
        <taxon>Rhabditina</taxon>
        <taxon>Rhabditomorpha</taxon>
        <taxon>Strongyloidea</taxon>
        <taxon>Strongylidae</taxon>
        <taxon>Strongylus</taxon>
    </lineage>
</organism>
<evidence type="ECO:0000313" key="4">
    <source>
        <dbReference type="Proteomes" id="UP000270094"/>
    </source>
</evidence>
<keyword evidence="1" id="KW-0472">Membrane</keyword>
<feature type="signal peptide" evidence="2">
    <location>
        <begin position="1"/>
        <end position="20"/>
    </location>
</feature>
<dbReference type="PANTHER" id="PTHR22718">
    <property type="entry name" value="SERPENTINE RECEPTOR, CLASS X"/>
    <property type="match status" value="1"/>
</dbReference>
<evidence type="ECO:0000256" key="2">
    <source>
        <dbReference type="SAM" id="SignalP"/>
    </source>
</evidence>
<gene>
    <name evidence="3" type="ORF">SVUK_LOCUS11118</name>
</gene>
<evidence type="ECO:0000313" key="3">
    <source>
        <dbReference type="EMBL" id="VDM76120.1"/>
    </source>
</evidence>
<feature type="transmembrane region" description="Helical" evidence="1">
    <location>
        <begin position="92"/>
        <end position="112"/>
    </location>
</feature>
<dbReference type="AlphaFoldDB" id="A0A3P7ISF8"/>
<keyword evidence="4" id="KW-1185">Reference proteome</keyword>
<accession>A0A3P7ISF8</accession>